<dbReference type="SUPFAM" id="SSF81665">
    <property type="entry name" value="Calcium ATPase, transmembrane domain M"/>
    <property type="match status" value="1"/>
</dbReference>
<name>A0A9N7MLR2_STRHE</name>
<keyword evidence="7" id="KW-1185">Reference proteome</keyword>
<evidence type="ECO:0000256" key="3">
    <source>
        <dbReference type="ARBA" id="ARBA00022840"/>
    </source>
</evidence>
<feature type="domain" description="Cation-transporting P-type ATPase N-terminal" evidence="5">
    <location>
        <begin position="1"/>
        <end position="71"/>
    </location>
</feature>
<dbReference type="EMBL" id="CACSLK010002699">
    <property type="protein sequence ID" value="CAA0808276.1"/>
    <property type="molecule type" value="Genomic_DNA"/>
</dbReference>
<dbReference type="GO" id="GO:0016020">
    <property type="term" value="C:membrane"/>
    <property type="evidence" value="ECO:0007669"/>
    <property type="project" value="UniProtKB-SubCell"/>
</dbReference>
<dbReference type="GO" id="GO:0005524">
    <property type="term" value="F:ATP binding"/>
    <property type="evidence" value="ECO:0007669"/>
    <property type="project" value="UniProtKB-KW"/>
</dbReference>
<dbReference type="Pfam" id="PF00690">
    <property type="entry name" value="Cation_ATPase_N"/>
    <property type="match status" value="1"/>
</dbReference>
<organism evidence="6 7">
    <name type="scientific">Striga hermonthica</name>
    <name type="common">Purple witchweed</name>
    <name type="synonym">Buchnera hermonthica</name>
    <dbReference type="NCBI Taxonomy" id="68872"/>
    <lineage>
        <taxon>Eukaryota</taxon>
        <taxon>Viridiplantae</taxon>
        <taxon>Streptophyta</taxon>
        <taxon>Embryophyta</taxon>
        <taxon>Tracheophyta</taxon>
        <taxon>Spermatophyta</taxon>
        <taxon>Magnoliopsida</taxon>
        <taxon>eudicotyledons</taxon>
        <taxon>Gunneridae</taxon>
        <taxon>Pentapetalae</taxon>
        <taxon>asterids</taxon>
        <taxon>lamiids</taxon>
        <taxon>Lamiales</taxon>
        <taxon>Orobanchaceae</taxon>
        <taxon>Buchnereae</taxon>
        <taxon>Striga</taxon>
    </lineage>
</organism>
<keyword evidence="4" id="KW-0460">Magnesium</keyword>
<keyword evidence="3" id="KW-0067">ATP-binding</keyword>
<proteinExistence type="predicted"/>
<sequence>ENIPIEEVFTALKCSREGLTSDEGNKRLEIFGPNKLEEKKESKFLKFLGFMWNPLSWVMESAAIMAIVLANGGGKPPDWQDFVGIVVLLIINSTISFIEENNAGNAAAALMAGLAPKTKVLRDGKWSEQEASILVPGDLISVKLGDIIPADARLLEGDPLKIDQSALTGESLPVTKHPGQGVYSGSTCKQGEIEAVVIATGVHTFFGKAAHLVDSTNNIGHFQK</sequence>
<dbReference type="FunFam" id="2.70.150.10:FF:000004">
    <property type="entry name" value="Plasma membrane ATPase"/>
    <property type="match status" value="1"/>
</dbReference>
<comment type="caution">
    <text evidence="6">The sequence shown here is derived from an EMBL/GenBank/DDBJ whole genome shotgun (WGS) entry which is preliminary data.</text>
</comment>
<dbReference type="InterPro" id="IPR001757">
    <property type="entry name" value="P_typ_ATPase"/>
</dbReference>
<keyword evidence="2" id="KW-0547">Nucleotide-binding</keyword>
<evidence type="ECO:0000259" key="5">
    <source>
        <dbReference type="SMART" id="SM00831"/>
    </source>
</evidence>
<dbReference type="InterPro" id="IPR059000">
    <property type="entry name" value="ATPase_P-type_domA"/>
</dbReference>
<evidence type="ECO:0000256" key="4">
    <source>
        <dbReference type="ARBA" id="ARBA00022842"/>
    </source>
</evidence>
<dbReference type="Gene3D" id="1.20.1110.10">
    <property type="entry name" value="Calcium-transporting ATPase, transmembrane domain"/>
    <property type="match status" value="1"/>
</dbReference>
<comment type="subcellular location">
    <subcellularLocation>
        <location evidence="1">Membrane</location>
        <topology evidence="1">Multi-pass membrane protein</topology>
    </subcellularLocation>
</comment>
<dbReference type="GO" id="GO:0016887">
    <property type="term" value="F:ATP hydrolysis activity"/>
    <property type="evidence" value="ECO:0007669"/>
    <property type="project" value="InterPro"/>
</dbReference>
<evidence type="ECO:0000256" key="1">
    <source>
        <dbReference type="ARBA" id="ARBA00004141"/>
    </source>
</evidence>
<dbReference type="InterPro" id="IPR023298">
    <property type="entry name" value="ATPase_P-typ_TM_dom_sf"/>
</dbReference>
<dbReference type="Gene3D" id="2.70.150.10">
    <property type="entry name" value="Calcium-transporting ATPase, cytoplasmic transduction domain A"/>
    <property type="match status" value="1"/>
</dbReference>
<dbReference type="InterPro" id="IPR004014">
    <property type="entry name" value="ATPase_P-typ_cation-transptr_N"/>
</dbReference>
<dbReference type="Pfam" id="PF00122">
    <property type="entry name" value="E1-E2_ATPase"/>
    <property type="match status" value="1"/>
</dbReference>
<accession>A0A9N7MLR2</accession>
<dbReference type="OrthoDB" id="116380at2759"/>
<evidence type="ECO:0000313" key="6">
    <source>
        <dbReference type="EMBL" id="CAA0808276.1"/>
    </source>
</evidence>
<dbReference type="Proteomes" id="UP001153555">
    <property type="component" value="Unassembled WGS sequence"/>
</dbReference>
<reference evidence="6" key="1">
    <citation type="submission" date="2019-12" db="EMBL/GenBank/DDBJ databases">
        <authorList>
            <person name="Scholes J."/>
        </authorList>
    </citation>
    <scope>NUCLEOTIDE SEQUENCE</scope>
</reference>
<dbReference type="NCBIfam" id="TIGR01494">
    <property type="entry name" value="ATPase_P-type"/>
    <property type="match status" value="1"/>
</dbReference>
<dbReference type="SMART" id="SM00831">
    <property type="entry name" value="Cation_ATPase_N"/>
    <property type="match status" value="1"/>
</dbReference>
<dbReference type="PANTHER" id="PTHR42861">
    <property type="entry name" value="CALCIUM-TRANSPORTING ATPASE"/>
    <property type="match status" value="1"/>
</dbReference>
<protein>
    <submittedName>
        <fullName evidence="6">ATPase 8- plasma membrane-type</fullName>
    </submittedName>
</protein>
<gene>
    <name evidence="6" type="ORF">SHERM_10606</name>
</gene>
<feature type="non-terminal residue" evidence="6">
    <location>
        <position position="224"/>
    </location>
</feature>
<evidence type="ECO:0000313" key="7">
    <source>
        <dbReference type="Proteomes" id="UP001153555"/>
    </source>
</evidence>
<evidence type="ECO:0000256" key="2">
    <source>
        <dbReference type="ARBA" id="ARBA00022741"/>
    </source>
</evidence>
<feature type="non-terminal residue" evidence="6">
    <location>
        <position position="1"/>
    </location>
</feature>
<dbReference type="AlphaFoldDB" id="A0A9N7MLR2"/>
<dbReference type="SUPFAM" id="SSF81653">
    <property type="entry name" value="Calcium ATPase, transduction domain A"/>
    <property type="match status" value="1"/>
</dbReference>
<dbReference type="InterPro" id="IPR008250">
    <property type="entry name" value="ATPase_P-typ_transduc_dom_A_sf"/>
</dbReference>